<dbReference type="PANTHER" id="PTHR43553:SF27">
    <property type="entry name" value="ENERGY-COUPLING FACTOR TRANSPORTER ATP-BINDING PROTEIN ECFA2"/>
    <property type="match status" value="1"/>
</dbReference>
<dbReference type="GO" id="GO:0005524">
    <property type="term" value="F:ATP binding"/>
    <property type="evidence" value="ECO:0007669"/>
    <property type="project" value="UniProtKB-KW"/>
</dbReference>
<protein>
    <submittedName>
        <fullName evidence="10">ATP-binding cassette domain-containing protein</fullName>
    </submittedName>
</protein>
<evidence type="ECO:0000256" key="7">
    <source>
        <dbReference type="ARBA" id="ARBA00022967"/>
    </source>
</evidence>
<sequence>MAIYFENVTYYYNKNKKKNCALKNINLKIEDKGEIIALLGKLGSGKSTLVQLMNGLLIPSEGNIEIFKNKIDSKTSSQNLIPLRRRIGLVFQFPEYQLFETTVLKDVMFAPKNFGKSDYEAKIKAIEVLKQVNIDEELFNSSPFQLSGGQQRKVAIAGILAMEPSILILDEPTRGLDIKNRNEIINILIKKNHNEKKTIIFITHDMDLVSEFANKVILLEKGEIVFFGCKKDFFLNEKIKYKNIERPETFKILKFLQEKINIPFEPKYSLKEIYQYLKKFFRGKK</sequence>
<dbReference type="SUPFAM" id="SSF52540">
    <property type="entry name" value="P-loop containing nucleoside triphosphate hydrolases"/>
    <property type="match status" value="1"/>
</dbReference>
<dbReference type="SMART" id="SM00382">
    <property type="entry name" value="AAA"/>
    <property type="match status" value="1"/>
</dbReference>
<proteinExistence type="inferred from homology"/>
<evidence type="ECO:0000259" key="9">
    <source>
        <dbReference type="PROSITE" id="PS50893"/>
    </source>
</evidence>
<keyword evidence="3" id="KW-0813">Transport</keyword>
<keyword evidence="11" id="KW-1185">Reference proteome</keyword>
<keyword evidence="5" id="KW-0547">Nucleotide-binding</keyword>
<evidence type="ECO:0000256" key="5">
    <source>
        <dbReference type="ARBA" id="ARBA00022741"/>
    </source>
</evidence>
<dbReference type="InterPro" id="IPR027417">
    <property type="entry name" value="P-loop_NTPase"/>
</dbReference>
<dbReference type="RefSeq" id="WP_138107932.1">
    <property type="nucleotide sequence ID" value="NZ_VBRA02000009.1"/>
</dbReference>
<keyword evidence="8" id="KW-0472">Membrane</keyword>
<evidence type="ECO:0000256" key="3">
    <source>
        <dbReference type="ARBA" id="ARBA00022448"/>
    </source>
</evidence>
<comment type="caution">
    <text evidence="10">The sequence shown here is derived from an EMBL/GenBank/DDBJ whole genome shotgun (WGS) entry which is preliminary data.</text>
</comment>
<evidence type="ECO:0000256" key="1">
    <source>
        <dbReference type="ARBA" id="ARBA00004202"/>
    </source>
</evidence>
<evidence type="ECO:0000256" key="2">
    <source>
        <dbReference type="ARBA" id="ARBA00005417"/>
    </source>
</evidence>
<comment type="subcellular location">
    <subcellularLocation>
        <location evidence="1">Cell membrane</location>
        <topology evidence="1">Peripheral membrane protein</topology>
    </subcellularLocation>
</comment>
<evidence type="ECO:0000256" key="8">
    <source>
        <dbReference type="ARBA" id="ARBA00023136"/>
    </source>
</evidence>
<evidence type="ECO:0000256" key="6">
    <source>
        <dbReference type="ARBA" id="ARBA00022840"/>
    </source>
</evidence>
<evidence type="ECO:0000313" key="11">
    <source>
        <dbReference type="Proteomes" id="UP001192346"/>
    </source>
</evidence>
<dbReference type="InterPro" id="IPR017871">
    <property type="entry name" value="ABC_transporter-like_CS"/>
</dbReference>
<dbReference type="Pfam" id="PF00005">
    <property type="entry name" value="ABC_tran"/>
    <property type="match status" value="1"/>
</dbReference>
<evidence type="ECO:0000313" key="10">
    <source>
        <dbReference type="EMBL" id="MBP3059390.1"/>
    </source>
</evidence>
<dbReference type="EMBL" id="VBRA02000009">
    <property type="protein sequence ID" value="MBP3059390.1"/>
    <property type="molecule type" value="Genomic_DNA"/>
</dbReference>
<gene>
    <name evidence="10" type="ORF">FEF22_001150</name>
</gene>
<name>A0ABS5BII8_9MOLU</name>
<keyword evidence="6 10" id="KW-0067">ATP-binding</keyword>
<evidence type="ECO:0000256" key="4">
    <source>
        <dbReference type="ARBA" id="ARBA00022475"/>
    </source>
</evidence>
<dbReference type="CDD" id="cd03225">
    <property type="entry name" value="ABC_cobalt_CbiO_domain1"/>
    <property type="match status" value="1"/>
</dbReference>
<dbReference type="PROSITE" id="PS50893">
    <property type="entry name" value="ABC_TRANSPORTER_2"/>
    <property type="match status" value="1"/>
</dbReference>
<keyword evidence="4" id="KW-1003">Cell membrane</keyword>
<comment type="similarity">
    <text evidence="2">Belongs to the ABC transporter superfamily.</text>
</comment>
<feature type="domain" description="ABC transporter" evidence="9">
    <location>
        <begin position="3"/>
        <end position="246"/>
    </location>
</feature>
<reference evidence="10" key="1">
    <citation type="submission" date="2019-10" db="EMBL/GenBank/DDBJ databases">
        <title>Whole Genome Sequencing and Characterization of Texas Phoenix Palm Decline Phytoplasma Belongs to Lethal Yellowing (16SrIV) Group.</title>
        <authorList>
            <person name="Bao M."/>
        </authorList>
    </citation>
    <scope>NUCLEOTIDE SEQUENCE [LARGE SCALE GENOMIC DNA]</scope>
    <source>
        <strain evidence="10">ACPD</strain>
    </source>
</reference>
<dbReference type="PROSITE" id="PS00211">
    <property type="entry name" value="ABC_TRANSPORTER_1"/>
    <property type="match status" value="1"/>
</dbReference>
<dbReference type="InterPro" id="IPR050095">
    <property type="entry name" value="ECF_ABC_transporter_ATP-bd"/>
</dbReference>
<dbReference type="InterPro" id="IPR003439">
    <property type="entry name" value="ABC_transporter-like_ATP-bd"/>
</dbReference>
<accession>A0ABS5BII8</accession>
<dbReference type="Proteomes" id="UP001192346">
    <property type="component" value="Unassembled WGS sequence"/>
</dbReference>
<organism evidence="10 11">
    <name type="scientific">Texas Phoenix palm phytoplasma</name>
    <dbReference type="NCBI Taxonomy" id="176709"/>
    <lineage>
        <taxon>Bacteria</taxon>
        <taxon>Bacillati</taxon>
        <taxon>Mycoplasmatota</taxon>
        <taxon>Mollicutes</taxon>
        <taxon>Acholeplasmatales</taxon>
        <taxon>Acholeplasmataceae</taxon>
        <taxon>Candidatus Phytoplasma</taxon>
        <taxon>16SrIV (Coconut lethal yellows group)</taxon>
    </lineage>
</organism>
<dbReference type="InterPro" id="IPR015856">
    <property type="entry name" value="ABC_transpr_CbiO/EcfA_su"/>
</dbReference>
<dbReference type="Gene3D" id="3.40.50.300">
    <property type="entry name" value="P-loop containing nucleotide triphosphate hydrolases"/>
    <property type="match status" value="1"/>
</dbReference>
<dbReference type="InterPro" id="IPR003593">
    <property type="entry name" value="AAA+_ATPase"/>
</dbReference>
<keyword evidence="7" id="KW-1278">Translocase</keyword>
<dbReference type="PANTHER" id="PTHR43553">
    <property type="entry name" value="HEAVY METAL TRANSPORTER"/>
    <property type="match status" value="1"/>
</dbReference>